<dbReference type="EMBL" id="BOPF01000014">
    <property type="protein sequence ID" value="GIJ47242.1"/>
    <property type="molecule type" value="Genomic_DNA"/>
</dbReference>
<proteinExistence type="predicted"/>
<protein>
    <submittedName>
        <fullName evidence="2">Uncharacterized protein</fullName>
    </submittedName>
</protein>
<accession>A0A8J3YMY5</accession>
<evidence type="ECO:0000313" key="3">
    <source>
        <dbReference type="Proteomes" id="UP000619260"/>
    </source>
</evidence>
<gene>
    <name evidence="2" type="ORF">Val02_41280</name>
</gene>
<name>A0A8J3YMY5_9ACTN</name>
<dbReference type="AlphaFoldDB" id="A0A8J3YMY5"/>
<reference evidence="2" key="1">
    <citation type="submission" date="2021-01" db="EMBL/GenBank/DDBJ databases">
        <title>Whole genome shotgun sequence of Virgisporangium aliadipatigenens NBRC 105644.</title>
        <authorList>
            <person name="Komaki H."/>
            <person name="Tamura T."/>
        </authorList>
    </citation>
    <scope>NUCLEOTIDE SEQUENCE</scope>
    <source>
        <strain evidence="2">NBRC 105644</strain>
    </source>
</reference>
<sequence>MFEWPAARPGAGAAYVARRVITRVAAVGGGAASCAVCPGRPSNVKGASRRTRPAASGRPLSVGASATLSCRKLPVRPKGLPRNERTPPPHHRLKRRLGVKADLTVNAAKGQGAISLFGLGYGRWPEILMPVDFEDSARLSREHLRLLQEGLDKISPIVAGLPASEVKSQLETLTKDLMSDVQDSIARLDRHVPDQDRPEGT</sequence>
<feature type="region of interest" description="Disordered" evidence="1">
    <location>
        <begin position="42"/>
        <end position="61"/>
    </location>
</feature>
<evidence type="ECO:0000256" key="1">
    <source>
        <dbReference type="SAM" id="MobiDB-lite"/>
    </source>
</evidence>
<comment type="caution">
    <text evidence="2">The sequence shown here is derived from an EMBL/GenBank/DDBJ whole genome shotgun (WGS) entry which is preliminary data.</text>
</comment>
<keyword evidence="3" id="KW-1185">Reference proteome</keyword>
<evidence type="ECO:0000313" key="2">
    <source>
        <dbReference type="EMBL" id="GIJ47242.1"/>
    </source>
</evidence>
<organism evidence="2 3">
    <name type="scientific">Virgisporangium aliadipatigenens</name>
    <dbReference type="NCBI Taxonomy" id="741659"/>
    <lineage>
        <taxon>Bacteria</taxon>
        <taxon>Bacillati</taxon>
        <taxon>Actinomycetota</taxon>
        <taxon>Actinomycetes</taxon>
        <taxon>Micromonosporales</taxon>
        <taxon>Micromonosporaceae</taxon>
        <taxon>Virgisporangium</taxon>
    </lineage>
</organism>
<dbReference type="Proteomes" id="UP000619260">
    <property type="component" value="Unassembled WGS sequence"/>
</dbReference>